<comment type="caution">
    <text evidence="3">The sequence shown here is derived from an EMBL/GenBank/DDBJ whole genome shotgun (WGS) entry which is preliminary data.</text>
</comment>
<protein>
    <submittedName>
        <fullName evidence="3">Uncharacterized protein</fullName>
    </submittedName>
</protein>
<evidence type="ECO:0000256" key="2">
    <source>
        <dbReference type="SAM" id="Phobius"/>
    </source>
</evidence>
<sequence length="126" mass="14503">MMRLLNQAKSPIEPEPWCLGWAPPGTRSRPRMTKKNLEAERTRPNKMGVPDPAAYAKKYYVHTKRTNFFTHLPNSSFTTLAQAGEAWASRPQKIVKIRGPKFIYISIIHMYFLVIFISPLGSRNKN</sequence>
<evidence type="ECO:0000256" key="1">
    <source>
        <dbReference type="SAM" id="MobiDB-lite"/>
    </source>
</evidence>
<keyword evidence="4" id="KW-1185">Reference proteome</keyword>
<keyword evidence="2" id="KW-0812">Transmembrane</keyword>
<dbReference type="Proteomes" id="UP001152523">
    <property type="component" value="Unassembled WGS sequence"/>
</dbReference>
<accession>A0AAV0CPU5</accession>
<evidence type="ECO:0000313" key="3">
    <source>
        <dbReference type="EMBL" id="CAH9078286.1"/>
    </source>
</evidence>
<name>A0AAV0CPU5_9ASTE</name>
<evidence type="ECO:0000313" key="4">
    <source>
        <dbReference type="Proteomes" id="UP001152523"/>
    </source>
</evidence>
<gene>
    <name evidence="3" type="ORF">CEPIT_LOCUS6506</name>
</gene>
<organism evidence="3 4">
    <name type="scientific">Cuscuta epithymum</name>
    <dbReference type="NCBI Taxonomy" id="186058"/>
    <lineage>
        <taxon>Eukaryota</taxon>
        <taxon>Viridiplantae</taxon>
        <taxon>Streptophyta</taxon>
        <taxon>Embryophyta</taxon>
        <taxon>Tracheophyta</taxon>
        <taxon>Spermatophyta</taxon>
        <taxon>Magnoliopsida</taxon>
        <taxon>eudicotyledons</taxon>
        <taxon>Gunneridae</taxon>
        <taxon>Pentapetalae</taxon>
        <taxon>asterids</taxon>
        <taxon>lamiids</taxon>
        <taxon>Solanales</taxon>
        <taxon>Convolvulaceae</taxon>
        <taxon>Cuscuteae</taxon>
        <taxon>Cuscuta</taxon>
        <taxon>Cuscuta subgen. Cuscuta</taxon>
    </lineage>
</organism>
<dbReference type="AlphaFoldDB" id="A0AAV0CPU5"/>
<feature type="region of interest" description="Disordered" evidence="1">
    <location>
        <begin position="23"/>
        <end position="50"/>
    </location>
</feature>
<dbReference type="EMBL" id="CAMAPF010000031">
    <property type="protein sequence ID" value="CAH9078286.1"/>
    <property type="molecule type" value="Genomic_DNA"/>
</dbReference>
<keyword evidence="2" id="KW-0472">Membrane</keyword>
<proteinExistence type="predicted"/>
<feature type="transmembrane region" description="Helical" evidence="2">
    <location>
        <begin position="102"/>
        <end position="121"/>
    </location>
</feature>
<keyword evidence="2" id="KW-1133">Transmembrane helix</keyword>
<reference evidence="3" key="1">
    <citation type="submission" date="2022-07" db="EMBL/GenBank/DDBJ databases">
        <authorList>
            <person name="Macas J."/>
            <person name="Novak P."/>
            <person name="Neumann P."/>
        </authorList>
    </citation>
    <scope>NUCLEOTIDE SEQUENCE</scope>
</reference>